<sequence length="228" mass="24710">MSPAVVLWRHGRTAYNLAGRLQGQVDIPLDEVGLRQADEAAEMLHLRHRPVRIVSSDLGRAEATAQALARRVGVPVQVDARLRERSFGEWEGLSAEEIRGRWPDEYAVWRAGHDPQRVGAETRAEVAQRVAAAVGEHAEDVQDGQTLAVVAHGAAITLGLTSLLGLDPVTWRGLVGLHNAHWSVLRRSAAGEPAWRLEEHNAGPAVSVAEWNDPGAALPSTTADALRR</sequence>
<feature type="binding site" evidence="2">
    <location>
        <begin position="9"/>
        <end position="16"/>
    </location>
    <ligand>
        <name>substrate</name>
    </ligand>
</feature>
<protein>
    <submittedName>
        <fullName evidence="4">Phosphoglycerate mutase</fullName>
    </submittedName>
</protein>
<evidence type="ECO:0000313" key="5">
    <source>
        <dbReference type="Proteomes" id="UP000054314"/>
    </source>
</evidence>
<dbReference type="SUPFAM" id="SSF53254">
    <property type="entry name" value="Phosphoglycerate mutase-like"/>
    <property type="match status" value="1"/>
</dbReference>
<evidence type="ECO:0000256" key="3">
    <source>
        <dbReference type="SAM" id="MobiDB-lite"/>
    </source>
</evidence>
<reference evidence="4 5" key="1">
    <citation type="submission" date="2013-08" db="EMBL/GenBank/DDBJ databases">
        <title>Genome sequencing of Cellulomonas bogoriensis 69B4.</title>
        <authorList>
            <person name="Chen F."/>
            <person name="Li Y."/>
            <person name="Wang G."/>
        </authorList>
    </citation>
    <scope>NUCLEOTIDE SEQUENCE [LARGE SCALE GENOMIC DNA]</scope>
    <source>
        <strain evidence="4 5">69B4</strain>
    </source>
</reference>
<gene>
    <name evidence="4" type="ORF">N869_15985</name>
</gene>
<feature type="binding site" evidence="2">
    <location>
        <position position="60"/>
    </location>
    <ligand>
        <name>substrate</name>
    </ligand>
</feature>
<keyword evidence="5" id="KW-1185">Reference proteome</keyword>
<dbReference type="RefSeq" id="WP_035059889.1">
    <property type="nucleotide sequence ID" value="NZ_AXCZ01000064.1"/>
</dbReference>
<dbReference type="InterPro" id="IPR013078">
    <property type="entry name" value="His_Pase_superF_clade-1"/>
</dbReference>
<dbReference type="InterPro" id="IPR050275">
    <property type="entry name" value="PGM_Phosphatase"/>
</dbReference>
<dbReference type="Pfam" id="PF00300">
    <property type="entry name" value="His_Phos_1"/>
    <property type="match status" value="1"/>
</dbReference>
<evidence type="ECO:0000313" key="4">
    <source>
        <dbReference type="EMBL" id="KGM13131.1"/>
    </source>
</evidence>
<accession>A0A0A0BYY8</accession>
<dbReference type="EMBL" id="AXCZ01000064">
    <property type="protein sequence ID" value="KGM13131.1"/>
    <property type="molecule type" value="Genomic_DNA"/>
</dbReference>
<dbReference type="SMART" id="SM00855">
    <property type="entry name" value="PGAM"/>
    <property type="match status" value="1"/>
</dbReference>
<dbReference type="PANTHER" id="PTHR48100">
    <property type="entry name" value="BROAD-SPECIFICITY PHOSPHATASE YOR283W-RELATED"/>
    <property type="match status" value="1"/>
</dbReference>
<dbReference type="AlphaFoldDB" id="A0A0A0BYY8"/>
<dbReference type="GO" id="GO:0005737">
    <property type="term" value="C:cytoplasm"/>
    <property type="evidence" value="ECO:0007669"/>
    <property type="project" value="TreeGrafter"/>
</dbReference>
<feature type="compositionally biased region" description="Polar residues" evidence="3">
    <location>
        <begin position="219"/>
        <end position="228"/>
    </location>
</feature>
<name>A0A0A0BYY8_9CELL</name>
<feature type="region of interest" description="Disordered" evidence="3">
    <location>
        <begin position="206"/>
        <end position="228"/>
    </location>
</feature>
<evidence type="ECO:0000256" key="2">
    <source>
        <dbReference type="PIRSR" id="PIRSR613078-2"/>
    </source>
</evidence>
<dbReference type="Proteomes" id="UP000054314">
    <property type="component" value="Unassembled WGS sequence"/>
</dbReference>
<dbReference type="CDD" id="cd07067">
    <property type="entry name" value="HP_PGM_like"/>
    <property type="match status" value="1"/>
</dbReference>
<dbReference type="GO" id="GO:0016791">
    <property type="term" value="F:phosphatase activity"/>
    <property type="evidence" value="ECO:0007669"/>
    <property type="project" value="TreeGrafter"/>
</dbReference>
<organism evidence="4 5">
    <name type="scientific">Cellulomonas bogoriensis 69B4 = DSM 16987</name>
    <dbReference type="NCBI Taxonomy" id="1386082"/>
    <lineage>
        <taxon>Bacteria</taxon>
        <taxon>Bacillati</taxon>
        <taxon>Actinomycetota</taxon>
        <taxon>Actinomycetes</taxon>
        <taxon>Micrococcales</taxon>
        <taxon>Cellulomonadaceae</taxon>
        <taxon>Cellulomonas</taxon>
    </lineage>
</organism>
<proteinExistence type="predicted"/>
<comment type="caution">
    <text evidence="4">The sequence shown here is derived from an EMBL/GenBank/DDBJ whole genome shotgun (WGS) entry which is preliminary data.</text>
</comment>
<dbReference type="PANTHER" id="PTHR48100:SF62">
    <property type="entry name" value="GLUCOSYL-3-PHOSPHOGLYCERATE PHOSPHATASE"/>
    <property type="match status" value="1"/>
</dbReference>
<dbReference type="OrthoDB" id="4697614at2"/>
<evidence type="ECO:0000256" key="1">
    <source>
        <dbReference type="PIRSR" id="PIRSR613078-1"/>
    </source>
</evidence>
<dbReference type="InterPro" id="IPR029033">
    <property type="entry name" value="His_PPase_superfam"/>
</dbReference>
<feature type="active site" description="Tele-phosphohistidine intermediate" evidence="1">
    <location>
        <position position="10"/>
    </location>
</feature>
<feature type="active site" description="Proton donor/acceptor" evidence="1">
    <location>
        <position position="84"/>
    </location>
</feature>
<dbReference type="Gene3D" id="3.40.50.1240">
    <property type="entry name" value="Phosphoglycerate mutase-like"/>
    <property type="match status" value="1"/>
</dbReference>